<dbReference type="Proteomes" id="UP000595374">
    <property type="component" value="Chromosome"/>
</dbReference>
<feature type="domain" description="SIS" evidence="5">
    <location>
        <begin position="124"/>
        <end position="260"/>
    </location>
</feature>
<sequence>MGIIATWVDSLMAQRKLSPGSTAVLRTIADDPETASYSSAAALADAAGVNVATVVRAAQAIGFSGWSELSTEVRNRFLSSLDADKHFARNAEAGAGQPLKSLVKDLELIELLAETLTEEAIDNVAYLIAAAQATTVVATGSFLAPGAVLAHNGQALGYRITLSDGPMTSMINDVRMLQPGDCLLTFSIWKTSASILPLCEYAKTQGIRLIVIADQRSQLAELADELILVPSEGTGPTASATGAVVVAQCIISALANLDPERSRATLEELQKVWSLTGAVASD</sequence>
<dbReference type="PANTHER" id="PTHR30514:SF18">
    <property type="entry name" value="RPIR-FAMILY TRANSCRIPTIONAL REGULATOR"/>
    <property type="match status" value="1"/>
</dbReference>
<dbReference type="PROSITE" id="PS51071">
    <property type="entry name" value="HTH_RPIR"/>
    <property type="match status" value="1"/>
</dbReference>
<dbReference type="PROSITE" id="PS51464">
    <property type="entry name" value="SIS"/>
    <property type="match status" value="1"/>
</dbReference>
<name>A0A7T3ZYJ4_9MICO</name>
<dbReference type="InterPro" id="IPR046348">
    <property type="entry name" value="SIS_dom_sf"/>
</dbReference>
<protein>
    <submittedName>
        <fullName evidence="6">MurR/RpiR family transcriptional regulator</fullName>
    </submittedName>
</protein>
<dbReference type="GO" id="GO:0003700">
    <property type="term" value="F:DNA-binding transcription factor activity"/>
    <property type="evidence" value="ECO:0007669"/>
    <property type="project" value="InterPro"/>
</dbReference>
<keyword evidence="3" id="KW-0804">Transcription</keyword>
<dbReference type="Gene3D" id="1.10.10.10">
    <property type="entry name" value="Winged helix-like DNA-binding domain superfamily/Winged helix DNA-binding domain"/>
    <property type="match status" value="1"/>
</dbReference>
<dbReference type="InterPro" id="IPR009057">
    <property type="entry name" value="Homeodomain-like_sf"/>
</dbReference>
<feature type="domain" description="HTH rpiR-type" evidence="4">
    <location>
        <begin position="4"/>
        <end position="80"/>
    </location>
</feature>
<evidence type="ECO:0000313" key="7">
    <source>
        <dbReference type="Proteomes" id="UP000595374"/>
    </source>
</evidence>
<evidence type="ECO:0000256" key="1">
    <source>
        <dbReference type="ARBA" id="ARBA00023015"/>
    </source>
</evidence>
<dbReference type="SUPFAM" id="SSF46689">
    <property type="entry name" value="Homeodomain-like"/>
    <property type="match status" value="1"/>
</dbReference>
<dbReference type="InterPro" id="IPR047640">
    <property type="entry name" value="RpiR-like"/>
</dbReference>
<dbReference type="PANTHER" id="PTHR30514">
    <property type="entry name" value="GLUCOKINASE"/>
    <property type="match status" value="1"/>
</dbReference>
<keyword evidence="2" id="KW-0238">DNA-binding</keyword>
<dbReference type="AlphaFoldDB" id="A0A7T3ZYJ4"/>
<dbReference type="InterPro" id="IPR035472">
    <property type="entry name" value="RpiR-like_SIS"/>
</dbReference>
<evidence type="ECO:0000259" key="4">
    <source>
        <dbReference type="PROSITE" id="PS51071"/>
    </source>
</evidence>
<keyword evidence="1" id="KW-0805">Transcription regulation</keyword>
<dbReference type="Gene3D" id="3.40.50.10490">
    <property type="entry name" value="Glucose-6-phosphate isomerase like protein, domain 1"/>
    <property type="match status" value="1"/>
</dbReference>
<dbReference type="RefSeq" id="WP_198499082.1">
    <property type="nucleotide sequence ID" value="NZ_CP065989.1"/>
</dbReference>
<proteinExistence type="predicted"/>
<dbReference type="GO" id="GO:1901135">
    <property type="term" value="P:carbohydrate derivative metabolic process"/>
    <property type="evidence" value="ECO:0007669"/>
    <property type="project" value="InterPro"/>
</dbReference>
<dbReference type="GO" id="GO:0003677">
    <property type="term" value="F:DNA binding"/>
    <property type="evidence" value="ECO:0007669"/>
    <property type="project" value="UniProtKB-KW"/>
</dbReference>
<gene>
    <name evidence="6" type="ORF">I6H47_14280</name>
</gene>
<evidence type="ECO:0000313" key="6">
    <source>
        <dbReference type="EMBL" id="QQB13930.1"/>
    </source>
</evidence>
<dbReference type="EMBL" id="CP065989">
    <property type="protein sequence ID" value="QQB13930.1"/>
    <property type="molecule type" value="Genomic_DNA"/>
</dbReference>
<accession>A0A7T3ZYJ4</accession>
<dbReference type="Pfam" id="PF01418">
    <property type="entry name" value="HTH_6"/>
    <property type="match status" value="1"/>
</dbReference>
<organism evidence="6 7">
    <name type="scientific">Brevibacterium casei</name>
    <dbReference type="NCBI Taxonomy" id="33889"/>
    <lineage>
        <taxon>Bacteria</taxon>
        <taxon>Bacillati</taxon>
        <taxon>Actinomycetota</taxon>
        <taxon>Actinomycetes</taxon>
        <taxon>Micrococcales</taxon>
        <taxon>Brevibacteriaceae</taxon>
        <taxon>Brevibacterium</taxon>
    </lineage>
</organism>
<dbReference type="InterPro" id="IPR001347">
    <property type="entry name" value="SIS_dom"/>
</dbReference>
<dbReference type="InterPro" id="IPR036388">
    <property type="entry name" value="WH-like_DNA-bd_sf"/>
</dbReference>
<dbReference type="CDD" id="cd05013">
    <property type="entry name" value="SIS_RpiR"/>
    <property type="match status" value="1"/>
</dbReference>
<evidence type="ECO:0000256" key="2">
    <source>
        <dbReference type="ARBA" id="ARBA00023125"/>
    </source>
</evidence>
<dbReference type="GO" id="GO:0097367">
    <property type="term" value="F:carbohydrate derivative binding"/>
    <property type="evidence" value="ECO:0007669"/>
    <property type="project" value="InterPro"/>
</dbReference>
<reference evidence="6 7" key="1">
    <citation type="submission" date="2020-12" db="EMBL/GenBank/DDBJ databases">
        <title>FDA dAtabase for Regulatory Grade micrObial Sequences (FDA-ARGOS): Supporting development and validation of Infectious Disease Dx tests.</title>
        <authorList>
            <person name="Sproer C."/>
            <person name="Gronow S."/>
            <person name="Severitt S."/>
            <person name="Schroder I."/>
            <person name="Tallon L."/>
            <person name="Sadzewicz L."/>
            <person name="Zhao X."/>
            <person name="Boylan J."/>
            <person name="Ott S."/>
            <person name="Bowen H."/>
            <person name="Vavikolanu K."/>
            <person name="Mehta A."/>
            <person name="Aluvathingal J."/>
            <person name="Nadendla S."/>
            <person name="Lowell S."/>
            <person name="Myers T."/>
            <person name="Yan Y."/>
            <person name="Sichtig H."/>
        </authorList>
    </citation>
    <scope>NUCLEOTIDE SEQUENCE [LARGE SCALE GENOMIC DNA]</scope>
    <source>
        <strain evidence="6 7">FDAARGOS_990</strain>
    </source>
</reference>
<evidence type="ECO:0000259" key="5">
    <source>
        <dbReference type="PROSITE" id="PS51464"/>
    </source>
</evidence>
<evidence type="ECO:0000256" key="3">
    <source>
        <dbReference type="ARBA" id="ARBA00023163"/>
    </source>
</evidence>
<dbReference type="SUPFAM" id="SSF53697">
    <property type="entry name" value="SIS domain"/>
    <property type="match status" value="1"/>
</dbReference>
<dbReference type="InterPro" id="IPR000281">
    <property type="entry name" value="HTH_RpiR"/>
</dbReference>